<feature type="compositionally biased region" description="Acidic residues" evidence="1">
    <location>
        <begin position="727"/>
        <end position="760"/>
    </location>
</feature>
<proteinExistence type="predicted"/>
<dbReference type="Gene3D" id="2.40.50.140">
    <property type="entry name" value="Nucleic acid-binding proteins"/>
    <property type="match status" value="1"/>
</dbReference>
<protein>
    <recommendedName>
        <fullName evidence="2">Telomeric single stranded DNA binding POT1/Cdc13 domain-containing protein</fullName>
    </recommendedName>
</protein>
<feature type="compositionally biased region" description="Polar residues" evidence="1">
    <location>
        <begin position="808"/>
        <end position="823"/>
    </location>
</feature>
<feature type="compositionally biased region" description="Basic and acidic residues" evidence="1">
    <location>
        <begin position="1333"/>
        <end position="1347"/>
    </location>
</feature>
<feature type="compositionally biased region" description="Basic and acidic residues" evidence="1">
    <location>
        <begin position="832"/>
        <end position="846"/>
    </location>
</feature>
<dbReference type="SUPFAM" id="SSF50249">
    <property type="entry name" value="Nucleic acid-binding proteins"/>
    <property type="match status" value="1"/>
</dbReference>
<dbReference type="CDD" id="cd04497">
    <property type="entry name" value="hPOT1_OB1_like"/>
    <property type="match status" value="1"/>
</dbReference>
<dbReference type="SMART" id="SM00976">
    <property type="entry name" value="Telo_bind"/>
    <property type="match status" value="1"/>
</dbReference>
<evidence type="ECO:0000256" key="1">
    <source>
        <dbReference type="SAM" id="MobiDB-lite"/>
    </source>
</evidence>
<accession>A0A8H6K7W9</accession>
<feature type="compositionally biased region" description="Polar residues" evidence="1">
    <location>
        <begin position="1205"/>
        <end position="1220"/>
    </location>
</feature>
<feature type="compositionally biased region" description="Basic and acidic residues" evidence="1">
    <location>
        <begin position="1009"/>
        <end position="1024"/>
    </location>
</feature>
<feature type="compositionally biased region" description="Acidic residues" evidence="1">
    <location>
        <begin position="1307"/>
        <end position="1320"/>
    </location>
</feature>
<feature type="compositionally biased region" description="Low complexity" evidence="1">
    <location>
        <begin position="1141"/>
        <end position="1159"/>
    </location>
</feature>
<evidence type="ECO:0000259" key="2">
    <source>
        <dbReference type="SMART" id="SM00976"/>
    </source>
</evidence>
<keyword evidence="4" id="KW-1185">Reference proteome</keyword>
<feature type="compositionally biased region" description="Acidic residues" evidence="1">
    <location>
        <begin position="649"/>
        <end position="677"/>
    </location>
</feature>
<feature type="compositionally biased region" description="Acidic residues" evidence="1">
    <location>
        <begin position="256"/>
        <end position="267"/>
    </location>
</feature>
<name>A0A8H6K7W9_9PEZI</name>
<feature type="compositionally biased region" description="Basic and acidic residues" evidence="1">
    <location>
        <begin position="1250"/>
        <end position="1260"/>
    </location>
</feature>
<feature type="region of interest" description="Disordered" evidence="1">
    <location>
        <begin position="165"/>
        <end position="186"/>
    </location>
</feature>
<feature type="compositionally biased region" description="Basic and acidic residues" evidence="1">
    <location>
        <begin position="1057"/>
        <end position="1069"/>
    </location>
</feature>
<feature type="region of interest" description="Disordered" evidence="1">
    <location>
        <begin position="1110"/>
        <end position="1348"/>
    </location>
</feature>
<dbReference type="InterPro" id="IPR011564">
    <property type="entry name" value="Telomer_end-bd_POT1/Cdc13"/>
</dbReference>
<dbReference type="Proteomes" id="UP000654918">
    <property type="component" value="Unassembled WGS sequence"/>
</dbReference>
<feature type="domain" description="Telomeric single stranded DNA binding POT1/Cdc13" evidence="2">
    <location>
        <begin position="1384"/>
        <end position="1522"/>
    </location>
</feature>
<dbReference type="Pfam" id="PF02765">
    <property type="entry name" value="POT1"/>
    <property type="match status" value="1"/>
</dbReference>
<feature type="compositionally biased region" description="Basic and acidic residues" evidence="1">
    <location>
        <begin position="534"/>
        <end position="547"/>
    </location>
</feature>
<comment type="caution">
    <text evidence="3">The sequence shown here is derived from an EMBL/GenBank/DDBJ whole genome shotgun (WGS) entry which is preliminary data.</text>
</comment>
<dbReference type="GO" id="GO:0000723">
    <property type="term" value="P:telomere maintenance"/>
    <property type="evidence" value="ECO:0007669"/>
    <property type="project" value="InterPro"/>
</dbReference>
<feature type="compositionally biased region" description="Acidic residues" evidence="1">
    <location>
        <begin position="847"/>
        <end position="862"/>
    </location>
</feature>
<feature type="compositionally biased region" description="Basic and acidic residues" evidence="1">
    <location>
        <begin position="444"/>
        <end position="458"/>
    </location>
</feature>
<reference evidence="3" key="1">
    <citation type="journal article" date="2020" name="Phytopathology">
        <title>Genome Sequence Resources of Colletotrichum truncatum, C. plurivorum, C. musicola, and C. sojae: Four Species Pathogenic to Soybean (Glycine max).</title>
        <authorList>
            <person name="Rogerio F."/>
            <person name="Boufleur T.R."/>
            <person name="Ciampi-Guillardi M."/>
            <person name="Sukno S.A."/>
            <person name="Thon M.R."/>
            <person name="Massola Junior N.S."/>
            <person name="Baroncelli R."/>
        </authorList>
    </citation>
    <scope>NUCLEOTIDE SEQUENCE</scope>
    <source>
        <strain evidence="3">LFN00145</strain>
    </source>
</reference>
<dbReference type="EMBL" id="WIGO01000154">
    <property type="protein sequence ID" value="KAF6826447.1"/>
    <property type="molecule type" value="Genomic_DNA"/>
</dbReference>
<feature type="region of interest" description="Disordered" evidence="1">
    <location>
        <begin position="244"/>
        <end position="282"/>
    </location>
</feature>
<dbReference type="GO" id="GO:0003677">
    <property type="term" value="F:DNA binding"/>
    <property type="evidence" value="ECO:0007669"/>
    <property type="project" value="InterPro"/>
</dbReference>
<feature type="compositionally biased region" description="Basic and acidic residues" evidence="1">
    <location>
        <begin position="950"/>
        <end position="981"/>
    </location>
</feature>
<feature type="compositionally biased region" description="Low complexity" evidence="1">
    <location>
        <begin position="1261"/>
        <end position="1272"/>
    </location>
</feature>
<feature type="region of interest" description="Disordered" evidence="1">
    <location>
        <begin position="432"/>
        <end position="458"/>
    </location>
</feature>
<gene>
    <name evidence="3" type="ORF">CPLU01_09643</name>
</gene>
<evidence type="ECO:0000313" key="4">
    <source>
        <dbReference type="Proteomes" id="UP000654918"/>
    </source>
</evidence>
<feature type="compositionally biased region" description="Polar residues" evidence="1">
    <location>
        <begin position="1118"/>
        <end position="1140"/>
    </location>
</feature>
<feature type="compositionally biased region" description="Acidic residues" evidence="1">
    <location>
        <begin position="592"/>
        <end position="607"/>
    </location>
</feature>
<feature type="compositionally biased region" description="Basic and acidic residues" evidence="1">
    <location>
        <begin position="1176"/>
        <end position="1194"/>
    </location>
</feature>
<organism evidence="3 4">
    <name type="scientific">Colletotrichum plurivorum</name>
    <dbReference type="NCBI Taxonomy" id="2175906"/>
    <lineage>
        <taxon>Eukaryota</taxon>
        <taxon>Fungi</taxon>
        <taxon>Dikarya</taxon>
        <taxon>Ascomycota</taxon>
        <taxon>Pezizomycotina</taxon>
        <taxon>Sordariomycetes</taxon>
        <taxon>Hypocreomycetidae</taxon>
        <taxon>Glomerellales</taxon>
        <taxon>Glomerellaceae</taxon>
        <taxon>Colletotrichum</taxon>
        <taxon>Colletotrichum orchidearum species complex</taxon>
    </lineage>
</organism>
<evidence type="ECO:0000313" key="3">
    <source>
        <dbReference type="EMBL" id="KAF6826447.1"/>
    </source>
</evidence>
<feature type="compositionally biased region" description="Polar residues" evidence="1">
    <location>
        <begin position="864"/>
        <end position="876"/>
    </location>
</feature>
<dbReference type="GO" id="GO:0000781">
    <property type="term" value="C:chromosome, telomeric region"/>
    <property type="evidence" value="ECO:0007669"/>
    <property type="project" value="InterPro"/>
</dbReference>
<sequence>MSADQLPSQLAAAEGIPIAQLSPELQEPKTRVVRGVVTITWPYSIIKKTIAFLLAEPDFRLRRAKGQVRVEFRGSSAKAVQDAGLGSGDEVVLCLDGVELVADDSKTRVPGTSLEWQLIFTERLLLQAKISDSDEVKLIDIDHPAIPEAEPAPEQLPESILESFKSPAKSPEPVATPVRNPPAKRHAEQDVGFDEYASPAFLKRARVSYGSLFEGSLDIFNEDISAKARAKKKAKTGRYSGVWKYASRSPSPEPDTREDEEADDTSMVDEPAAVTTPSRPTMVDEGCQTVEQETSPPRDVQVAAEARHDPAQYLQTPSKSTMVDSGVQSDLPGVLHTPGIVMTPGMNGGFAQPIFTAAHDQYSPAFDHPPPGPVFSHGLDATGMEPDYHTGDSFPEQTEAYPEAGLEHGIDSHPQYPASFLETPHFDPHLVAPQPTADSAPVLQDHHSPHDAHRADTGHHTTFVDGIVEPSQVPWGFTSIQHSRSPPKPKEAISAGFESGAPEKEQATAEKALGTEPESHERDEDMDGQQAALRVEEDQLSDDRNGPEEAFTSRTYAERQFEPAEEEEGQDAAIEVSGEEQDSSSSSSSSSEESDAEAEHEEDDVGGDYDISNYRNLSNNQDDDDASDLGSDYGQEEEEEVFDPSVQGIEDDEIDEDAEGYGEEYDEEEDYDDEDQENQPPPAAPQAAPQVISLLSDSEDEEDDPAPPPPVPVARFQGRPQHHGSADDMDEDEEEEEGDEDEEEDGAESDDHEAGSEEDLQPSSPFLSEVEGVEEDGPEAVTPTPNPRRPIDVARSSPSVDAKAETGDMTTTIIDSSFETMSPIQLPHAAHLSREDSPRPGSRDDSEMLEAELEHELEEEIAANDTQKNRTTSPQPETKPAEVPEVQMEEKQEVVIDAQTTDADEPDAEAEDVRMEEVRNAPQETTVTEVDSEPTEGVVAEPMDINMADADEKPADEAAPDERPEESKMDVEDAAEPRLTDELDEEHLIQSQLEDGTMDKPQESTSAVETERRDTSAEEEKNAEPVDALLATSLEEPVVEKSPAAVGASVTEPATTTDKDEITVTRESDDAMEVDEPDAVGKQMGSPPATRAQYQSFEEVKISETQISEVVEEAEVENGNTQPDQLPTPGETQVTESFISQTFTETQTETQTQLQTDTQITEEEATTEVPPVKLTESNKPEKGSGARSLEKPENPGRAASPINEEPSQIRGSSAQPSEARSSLIAEDQLAEEANAAQPSPRRGRGHRRNRSDNRDRDQDPSVRLARASIASRRSTRLSDRTTPDSAARVVTSSRGRSHSFVLRSDSPDEDDDDNDEDEDVLLARAAIKSPSRRARDVKEAKETREGAAAEAAVTTAAAAAATADQTPTALKTQLAKSLREVPDCISLKLLRNHPGRTVDVIAIATTEPPEAKRAKGGPRGIMLAFNVTDHSVAPAQTVAVQIFRPHKAALPVVHPGDAVLLRQFSIVSMPGRGFGLGANDGSSWAVFERDGGEDGLPQIRGPPVEISREESGHAALLKQWYAGLDDKSMAKLGKANEAAAAADAAKE</sequence>
<feature type="region of interest" description="Disordered" evidence="1">
    <location>
        <begin position="477"/>
        <end position="1094"/>
    </location>
</feature>
<dbReference type="InterPro" id="IPR012340">
    <property type="entry name" value="NA-bd_OB-fold"/>
</dbReference>